<name>A0A8S3SKK0_MYTED</name>
<sequence>MYCLLWQSKETLEKYKTDIIKSLTKKLHDYLTSHDGKEEILNPHGSKPISKISYISLQQEVQSRFNNGLQRWGTGQEAALIMKPAEDYLKSEIKDVESKLHEIEISMTGKEEAGDFTKTDGAIIVLAILTLPITLVLSVAICLVFLPISVPFLLVGHFAGFDYRQSLIDETYNNCLFSVSMASLKKKFEASFGDEFDKVIVHIFDNHFPKLIKSMIMTNERLLEKYKSIKQNQDLFAKLEEKIRLIQKATESFEMIRDFD</sequence>
<gene>
    <name evidence="2" type="ORF">MEDL_32348</name>
</gene>
<dbReference type="Proteomes" id="UP000683360">
    <property type="component" value="Unassembled WGS sequence"/>
</dbReference>
<evidence type="ECO:0000313" key="2">
    <source>
        <dbReference type="EMBL" id="CAG2218751.1"/>
    </source>
</evidence>
<keyword evidence="1" id="KW-0812">Transmembrane</keyword>
<keyword evidence="1" id="KW-0472">Membrane</keyword>
<proteinExistence type="predicted"/>
<reference evidence="2" key="1">
    <citation type="submission" date="2021-03" db="EMBL/GenBank/DDBJ databases">
        <authorList>
            <person name="Bekaert M."/>
        </authorList>
    </citation>
    <scope>NUCLEOTIDE SEQUENCE</scope>
</reference>
<accession>A0A8S3SKK0</accession>
<keyword evidence="3" id="KW-1185">Reference proteome</keyword>
<protein>
    <submittedName>
        <fullName evidence="2">Uncharacterized protein</fullName>
    </submittedName>
</protein>
<feature type="transmembrane region" description="Helical" evidence="1">
    <location>
        <begin position="122"/>
        <end position="155"/>
    </location>
</feature>
<comment type="caution">
    <text evidence="2">The sequence shown here is derived from an EMBL/GenBank/DDBJ whole genome shotgun (WGS) entry which is preliminary data.</text>
</comment>
<organism evidence="2 3">
    <name type="scientific">Mytilus edulis</name>
    <name type="common">Blue mussel</name>
    <dbReference type="NCBI Taxonomy" id="6550"/>
    <lineage>
        <taxon>Eukaryota</taxon>
        <taxon>Metazoa</taxon>
        <taxon>Spiralia</taxon>
        <taxon>Lophotrochozoa</taxon>
        <taxon>Mollusca</taxon>
        <taxon>Bivalvia</taxon>
        <taxon>Autobranchia</taxon>
        <taxon>Pteriomorphia</taxon>
        <taxon>Mytilida</taxon>
        <taxon>Mytiloidea</taxon>
        <taxon>Mytilidae</taxon>
        <taxon>Mytilinae</taxon>
        <taxon>Mytilus</taxon>
    </lineage>
</organism>
<evidence type="ECO:0000256" key="1">
    <source>
        <dbReference type="SAM" id="Phobius"/>
    </source>
</evidence>
<evidence type="ECO:0000313" key="3">
    <source>
        <dbReference type="Proteomes" id="UP000683360"/>
    </source>
</evidence>
<dbReference type="EMBL" id="CAJPWZ010001607">
    <property type="protein sequence ID" value="CAG2218751.1"/>
    <property type="molecule type" value="Genomic_DNA"/>
</dbReference>
<keyword evidence="1" id="KW-1133">Transmembrane helix</keyword>
<dbReference type="AlphaFoldDB" id="A0A8S3SKK0"/>